<evidence type="ECO:0000313" key="2">
    <source>
        <dbReference type="EMBL" id="GIY29273.1"/>
    </source>
</evidence>
<proteinExistence type="predicted"/>
<dbReference type="EMBL" id="BPLR01009046">
    <property type="protein sequence ID" value="GIY29273.1"/>
    <property type="molecule type" value="Genomic_DNA"/>
</dbReference>
<reference evidence="2 3" key="1">
    <citation type="submission" date="2021-06" db="EMBL/GenBank/DDBJ databases">
        <title>Caerostris extrusa draft genome.</title>
        <authorList>
            <person name="Kono N."/>
            <person name="Arakawa K."/>
        </authorList>
    </citation>
    <scope>NUCLEOTIDE SEQUENCE [LARGE SCALE GENOMIC DNA]</scope>
</reference>
<dbReference type="AlphaFoldDB" id="A0AAV4S444"/>
<keyword evidence="1" id="KW-0732">Signal</keyword>
<keyword evidence="3" id="KW-1185">Reference proteome</keyword>
<sequence>MVGLLLTFPFVFLGILHFHIRCETGTGKGGRVGMRWLIAFSVRDRMCRYHDTQRNGWGANVGWEVWSSSKPSLTTKMSTFDLNYFHYEKK</sequence>
<evidence type="ECO:0000313" key="3">
    <source>
        <dbReference type="Proteomes" id="UP001054945"/>
    </source>
</evidence>
<organism evidence="2 3">
    <name type="scientific">Caerostris extrusa</name>
    <name type="common">Bark spider</name>
    <name type="synonym">Caerostris bankana</name>
    <dbReference type="NCBI Taxonomy" id="172846"/>
    <lineage>
        <taxon>Eukaryota</taxon>
        <taxon>Metazoa</taxon>
        <taxon>Ecdysozoa</taxon>
        <taxon>Arthropoda</taxon>
        <taxon>Chelicerata</taxon>
        <taxon>Arachnida</taxon>
        <taxon>Araneae</taxon>
        <taxon>Araneomorphae</taxon>
        <taxon>Entelegynae</taxon>
        <taxon>Araneoidea</taxon>
        <taxon>Araneidae</taxon>
        <taxon>Caerostris</taxon>
    </lineage>
</organism>
<feature type="chain" id="PRO_5043999929" description="Secreted protein" evidence="1">
    <location>
        <begin position="23"/>
        <end position="90"/>
    </location>
</feature>
<protein>
    <recommendedName>
        <fullName evidence="4">Secreted protein</fullName>
    </recommendedName>
</protein>
<gene>
    <name evidence="2" type="ORF">CEXT_148081</name>
</gene>
<evidence type="ECO:0008006" key="4">
    <source>
        <dbReference type="Google" id="ProtNLM"/>
    </source>
</evidence>
<evidence type="ECO:0000256" key="1">
    <source>
        <dbReference type="SAM" id="SignalP"/>
    </source>
</evidence>
<accession>A0AAV4S444</accession>
<dbReference type="Proteomes" id="UP001054945">
    <property type="component" value="Unassembled WGS sequence"/>
</dbReference>
<name>A0AAV4S444_CAEEX</name>
<feature type="signal peptide" evidence="1">
    <location>
        <begin position="1"/>
        <end position="22"/>
    </location>
</feature>
<comment type="caution">
    <text evidence="2">The sequence shown here is derived from an EMBL/GenBank/DDBJ whole genome shotgun (WGS) entry which is preliminary data.</text>
</comment>